<gene>
    <name evidence="2" type="ORF">F0460_05670</name>
</gene>
<evidence type="ECO:0000313" key="2">
    <source>
        <dbReference type="EMBL" id="KAA5535924.1"/>
    </source>
</evidence>
<evidence type="ECO:0000256" key="1">
    <source>
        <dbReference type="SAM" id="SignalP"/>
    </source>
</evidence>
<sequence length="187" mass="21565">MIKTLILFLSLFLATFCWAQTKTENDLYVAGYINENINYPISWFIEFKTDSVKLINSKNELLSVLANKATRDSIANGIAKKNKQSFVLENKDEAGSIIEYTFFKVIKDVSISKNASEVLLNKTFETQIDKTFSSPNSDLQIKKSYTFSKDSLLIVHNYFLENKLMYAEKELVPYELFQKKKFTVFGN</sequence>
<dbReference type="RefSeq" id="WP_150011143.1">
    <property type="nucleotide sequence ID" value="NZ_VWSG01000003.1"/>
</dbReference>
<evidence type="ECO:0000313" key="3">
    <source>
        <dbReference type="Proteomes" id="UP000325141"/>
    </source>
</evidence>
<comment type="caution">
    <text evidence="2">The sequence shown here is derived from an EMBL/GenBank/DDBJ whole genome shotgun (WGS) entry which is preliminary data.</text>
</comment>
<dbReference type="EMBL" id="VWSG01000003">
    <property type="protein sequence ID" value="KAA5535924.1"/>
    <property type="molecule type" value="Genomic_DNA"/>
</dbReference>
<keyword evidence="3" id="KW-1185">Reference proteome</keyword>
<dbReference type="Proteomes" id="UP000325141">
    <property type="component" value="Unassembled WGS sequence"/>
</dbReference>
<reference evidence="2 3" key="1">
    <citation type="submission" date="2019-09" db="EMBL/GenBank/DDBJ databases">
        <title>Genome sequence and assembly of Flavobacterium sp.</title>
        <authorList>
            <person name="Chhetri G."/>
        </authorList>
    </citation>
    <scope>NUCLEOTIDE SEQUENCE [LARGE SCALE GENOMIC DNA]</scope>
    <source>
        <strain evidence="2 3">SNL9</strain>
    </source>
</reference>
<name>A0A5M6CLC9_9FLAO</name>
<evidence type="ECO:0008006" key="4">
    <source>
        <dbReference type="Google" id="ProtNLM"/>
    </source>
</evidence>
<dbReference type="AlphaFoldDB" id="A0A5M6CLC9"/>
<protein>
    <recommendedName>
        <fullName evidence="4">DUF4412 domain-containing protein</fullName>
    </recommendedName>
</protein>
<proteinExistence type="predicted"/>
<feature type="chain" id="PRO_5024273899" description="DUF4412 domain-containing protein" evidence="1">
    <location>
        <begin position="20"/>
        <end position="187"/>
    </location>
</feature>
<keyword evidence="1" id="KW-0732">Signal</keyword>
<organism evidence="2 3">
    <name type="scientific">Paenimyroides baculatum</name>
    <dbReference type="NCBI Taxonomy" id="2608000"/>
    <lineage>
        <taxon>Bacteria</taxon>
        <taxon>Pseudomonadati</taxon>
        <taxon>Bacteroidota</taxon>
        <taxon>Flavobacteriia</taxon>
        <taxon>Flavobacteriales</taxon>
        <taxon>Flavobacteriaceae</taxon>
        <taxon>Paenimyroides</taxon>
    </lineage>
</organism>
<accession>A0A5M6CLC9</accession>
<feature type="signal peptide" evidence="1">
    <location>
        <begin position="1"/>
        <end position="19"/>
    </location>
</feature>